<dbReference type="InterPro" id="IPR051206">
    <property type="entry name" value="NAMLAA_amidase_2"/>
</dbReference>
<organism evidence="7 8">
    <name type="scientific">Blautia hansenii</name>
    <name type="common">Ruminococcus hansenii</name>
    <dbReference type="NCBI Taxonomy" id="1322"/>
    <lineage>
        <taxon>Bacteria</taxon>
        <taxon>Bacillati</taxon>
        <taxon>Bacillota</taxon>
        <taxon>Clostridia</taxon>
        <taxon>Lachnospirales</taxon>
        <taxon>Lachnospiraceae</taxon>
        <taxon>Blautia</taxon>
    </lineage>
</organism>
<evidence type="ECO:0000313" key="7">
    <source>
        <dbReference type="EMBL" id="NSJ85628.1"/>
    </source>
</evidence>
<dbReference type="EMBL" id="JAAITA010000004">
    <property type="protein sequence ID" value="NSJ85628.1"/>
    <property type="molecule type" value="Genomic_DNA"/>
</dbReference>
<keyword evidence="5" id="KW-0812">Transmembrane</keyword>
<evidence type="ECO:0000256" key="3">
    <source>
        <dbReference type="ARBA" id="ARBA00022801"/>
    </source>
</evidence>
<gene>
    <name evidence="7" type="ORF">G5A70_05475</name>
</gene>
<evidence type="ECO:0000259" key="6">
    <source>
        <dbReference type="SMART" id="SM00644"/>
    </source>
</evidence>
<dbReference type="Proteomes" id="UP000822142">
    <property type="component" value="Unassembled WGS sequence"/>
</dbReference>
<dbReference type="SMART" id="SM00644">
    <property type="entry name" value="Ami_2"/>
    <property type="match status" value="1"/>
</dbReference>
<dbReference type="Gene3D" id="3.40.80.10">
    <property type="entry name" value="Peptidoglycan recognition protein-like"/>
    <property type="match status" value="1"/>
</dbReference>
<keyword evidence="5" id="KW-0472">Membrane</keyword>
<sequence length="245" mass="28314">MFGRKKQEEPADFESRRALRRQRRKRERRRHILLFIAAICTVLLLFLLVSQIKEKIEERRLLKARNESFVGAPPFEVDLLDVNEYSRPGTPLEKVKGIVVHYTANPGTTAKNNRDYFQGLKDSHETKASSHFVVGIEGEIVQCIPSSEIAYASNSRNEDTLSIECCHVDESGAFTDATYISLVRLTGWLCYRFNLTSEDVIRHYDVTGKNCPKYYVEHPDKWQEFKKDVDKQIQEVEKEAKAEGK</sequence>
<comment type="catalytic activity">
    <reaction evidence="1">
        <text>Hydrolyzes the link between N-acetylmuramoyl residues and L-amino acid residues in certain cell-wall glycopeptides.</text>
        <dbReference type="EC" id="3.5.1.28"/>
    </reaction>
</comment>
<dbReference type="EC" id="3.5.1.28" evidence="2"/>
<keyword evidence="8" id="KW-1185">Reference proteome</keyword>
<dbReference type="CDD" id="cd06583">
    <property type="entry name" value="PGRP"/>
    <property type="match status" value="1"/>
</dbReference>
<accession>A0ABX2I968</accession>
<proteinExistence type="predicted"/>
<protein>
    <recommendedName>
        <fullName evidence="2">N-acetylmuramoyl-L-alanine amidase</fullName>
        <ecNumber evidence="2">3.5.1.28</ecNumber>
    </recommendedName>
</protein>
<feature type="domain" description="N-acetylmuramoyl-L-alanine amidase" evidence="6">
    <location>
        <begin position="85"/>
        <end position="225"/>
    </location>
</feature>
<evidence type="ECO:0000256" key="1">
    <source>
        <dbReference type="ARBA" id="ARBA00001561"/>
    </source>
</evidence>
<dbReference type="PANTHER" id="PTHR30417:SF1">
    <property type="entry name" value="N-ACETYLMURAMOYL-L-ALANINE AMIDASE AMID"/>
    <property type="match status" value="1"/>
</dbReference>
<feature type="transmembrane region" description="Helical" evidence="5">
    <location>
        <begin position="31"/>
        <end position="49"/>
    </location>
</feature>
<reference evidence="7 8" key="1">
    <citation type="journal article" date="2020" name="Cell Host Microbe">
        <title>Functional and Genomic Variation between Human-Derived Isolates of Lachnospiraceae Reveals Inter- and Intra-Species Diversity.</title>
        <authorList>
            <person name="Sorbara M.T."/>
            <person name="Littmann E.R."/>
            <person name="Fontana E."/>
            <person name="Moody T.U."/>
            <person name="Kohout C.E."/>
            <person name="Gjonbalaj M."/>
            <person name="Eaton V."/>
            <person name="Seok R."/>
            <person name="Leiner I.M."/>
            <person name="Pamer E.G."/>
        </authorList>
    </citation>
    <scope>NUCLEOTIDE SEQUENCE [LARGE SCALE GENOMIC DNA]</scope>
    <source>
        <strain evidence="7 8">MSK.15.26</strain>
    </source>
</reference>
<dbReference type="PANTHER" id="PTHR30417">
    <property type="entry name" value="N-ACETYLMURAMOYL-L-ALANINE AMIDASE AMID"/>
    <property type="match status" value="1"/>
</dbReference>
<evidence type="ECO:0000256" key="5">
    <source>
        <dbReference type="SAM" id="Phobius"/>
    </source>
</evidence>
<keyword evidence="4" id="KW-0961">Cell wall biogenesis/degradation</keyword>
<dbReference type="RefSeq" id="WP_173748670.1">
    <property type="nucleotide sequence ID" value="NZ_JAAITA010000004.1"/>
</dbReference>
<evidence type="ECO:0000313" key="8">
    <source>
        <dbReference type="Proteomes" id="UP000822142"/>
    </source>
</evidence>
<evidence type="ECO:0000256" key="4">
    <source>
        <dbReference type="ARBA" id="ARBA00023316"/>
    </source>
</evidence>
<name>A0ABX2I968_BLAHA</name>
<evidence type="ECO:0000256" key="2">
    <source>
        <dbReference type="ARBA" id="ARBA00011901"/>
    </source>
</evidence>
<comment type="caution">
    <text evidence="7">The sequence shown here is derived from an EMBL/GenBank/DDBJ whole genome shotgun (WGS) entry which is preliminary data.</text>
</comment>
<keyword evidence="3" id="KW-0378">Hydrolase</keyword>
<dbReference type="Pfam" id="PF01510">
    <property type="entry name" value="Amidase_2"/>
    <property type="match status" value="1"/>
</dbReference>
<keyword evidence="5" id="KW-1133">Transmembrane helix</keyword>
<dbReference type="SUPFAM" id="SSF55846">
    <property type="entry name" value="N-acetylmuramoyl-L-alanine amidase-like"/>
    <property type="match status" value="1"/>
</dbReference>
<dbReference type="InterPro" id="IPR036505">
    <property type="entry name" value="Amidase/PGRP_sf"/>
</dbReference>
<dbReference type="InterPro" id="IPR002502">
    <property type="entry name" value="Amidase_domain"/>
</dbReference>